<evidence type="ECO:0000313" key="1">
    <source>
        <dbReference type="EMBL" id="KAI3775058.1"/>
    </source>
</evidence>
<dbReference type="EMBL" id="CM042033">
    <property type="protein sequence ID" value="KAI3775058.1"/>
    <property type="molecule type" value="Genomic_DNA"/>
</dbReference>
<reference evidence="2" key="1">
    <citation type="journal article" date="2022" name="Mol. Ecol. Resour.">
        <title>The genomes of chicory, endive, great burdock and yacon provide insights into Asteraceae palaeo-polyploidization history and plant inulin production.</title>
        <authorList>
            <person name="Fan W."/>
            <person name="Wang S."/>
            <person name="Wang H."/>
            <person name="Wang A."/>
            <person name="Jiang F."/>
            <person name="Liu H."/>
            <person name="Zhao H."/>
            <person name="Xu D."/>
            <person name="Zhang Y."/>
        </authorList>
    </citation>
    <scope>NUCLEOTIDE SEQUENCE [LARGE SCALE GENOMIC DNA]</scope>
    <source>
        <strain evidence="2">cv. Yunnan</strain>
    </source>
</reference>
<comment type="caution">
    <text evidence="1">The sequence shown here is derived from an EMBL/GenBank/DDBJ whole genome shotgun (WGS) entry which is preliminary data.</text>
</comment>
<accession>A0ACB9FUL3</accession>
<gene>
    <name evidence="1" type="ORF">L1987_49626</name>
</gene>
<name>A0ACB9FUL3_9ASTR</name>
<evidence type="ECO:0000313" key="2">
    <source>
        <dbReference type="Proteomes" id="UP001056120"/>
    </source>
</evidence>
<protein>
    <submittedName>
        <fullName evidence="1">Uncharacterized protein</fullName>
    </submittedName>
</protein>
<keyword evidence="2" id="KW-1185">Reference proteome</keyword>
<reference evidence="1 2" key="2">
    <citation type="journal article" date="2022" name="Mol. Ecol. Resour.">
        <title>The genomes of chicory, endive, great burdock and yacon provide insights into Asteraceae paleo-polyploidization history and plant inulin production.</title>
        <authorList>
            <person name="Fan W."/>
            <person name="Wang S."/>
            <person name="Wang H."/>
            <person name="Wang A."/>
            <person name="Jiang F."/>
            <person name="Liu H."/>
            <person name="Zhao H."/>
            <person name="Xu D."/>
            <person name="Zhang Y."/>
        </authorList>
    </citation>
    <scope>NUCLEOTIDE SEQUENCE [LARGE SCALE GENOMIC DNA]</scope>
    <source>
        <strain evidence="2">cv. Yunnan</strain>
        <tissue evidence="1">Leaves</tissue>
    </source>
</reference>
<proteinExistence type="predicted"/>
<dbReference type="Proteomes" id="UP001056120">
    <property type="component" value="Linkage Group LG16"/>
</dbReference>
<sequence>MTINNEFFKHCFICKNYIGEMVDIYVYMDMPFCSNECRSKEMDKDIEEKPKINHVKVNRRKRSRKDCTPTRAITPETDA</sequence>
<organism evidence="1 2">
    <name type="scientific">Smallanthus sonchifolius</name>
    <dbReference type="NCBI Taxonomy" id="185202"/>
    <lineage>
        <taxon>Eukaryota</taxon>
        <taxon>Viridiplantae</taxon>
        <taxon>Streptophyta</taxon>
        <taxon>Embryophyta</taxon>
        <taxon>Tracheophyta</taxon>
        <taxon>Spermatophyta</taxon>
        <taxon>Magnoliopsida</taxon>
        <taxon>eudicotyledons</taxon>
        <taxon>Gunneridae</taxon>
        <taxon>Pentapetalae</taxon>
        <taxon>asterids</taxon>
        <taxon>campanulids</taxon>
        <taxon>Asterales</taxon>
        <taxon>Asteraceae</taxon>
        <taxon>Asteroideae</taxon>
        <taxon>Heliantheae alliance</taxon>
        <taxon>Millerieae</taxon>
        <taxon>Smallanthus</taxon>
    </lineage>
</organism>